<sequence>MHRRVGSWGLTTGFVETPRKGEDSVSGLKISASWTGFSQISCIAQMIFGILLFATSTWYLSVTGRTSGQIIGGTSLVLGAAGLLGTAHQKPQFQTLFIVGMGFMALLTFEFVGQIGRDMEVHCNFAESYIRLAHLEETVVAMNKDHIVDRLFYRLNELDDMMDMVSEGTVHVTELRSAQEGLKKQDKDYLESKIDSLHKHAENMLEHIYRKAKEMEEEHKGDTEVFESQKEARAVLEGHLNNIQKVLENVPDNGLSHGEMTYELYEMLYNALKGGHPDSEAMEAEEAHLPYVKASFERSERDRYHEFDMTNKGEELDKIYKEKEQARKAFELKMAGWNDGSNIKDKKSFDHSLMSSLSALPAHCLSETSHYASMKWGGWALMLSQVMAAYVAATNLVVNPKRD</sequence>
<keyword evidence="1" id="KW-1133">Transmembrane helix</keyword>
<dbReference type="EMBL" id="CAJHUC010000514">
    <property type="protein sequence ID" value="CAD7696616.1"/>
    <property type="molecule type" value="Genomic_DNA"/>
</dbReference>
<accession>A0A8S1IZF8</accession>
<feature type="transmembrane region" description="Helical" evidence="1">
    <location>
        <begin position="40"/>
        <end position="60"/>
    </location>
</feature>
<feature type="transmembrane region" description="Helical" evidence="1">
    <location>
        <begin position="66"/>
        <end position="84"/>
    </location>
</feature>
<protein>
    <submittedName>
        <fullName evidence="2">Uncharacterized protein</fullName>
    </submittedName>
</protein>
<dbReference type="OrthoDB" id="550966at2759"/>
<keyword evidence="3" id="KW-1185">Reference proteome</keyword>
<evidence type="ECO:0000256" key="1">
    <source>
        <dbReference type="SAM" id="Phobius"/>
    </source>
</evidence>
<gene>
    <name evidence="2" type="ORF">OSTQU699_LOCUS1977</name>
</gene>
<name>A0A8S1IZF8_9CHLO</name>
<proteinExistence type="predicted"/>
<comment type="caution">
    <text evidence="2">The sequence shown here is derived from an EMBL/GenBank/DDBJ whole genome shotgun (WGS) entry which is preliminary data.</text>
</comment>
<organism evidence="2 3">
    <name type="scientific">Ostreobium quekettii</name>
    <dbReference type="NCBI Taxonomy" id="121088"/>
    <lineage>
        <taxon>Eukaryota</taxon>
        <taxon>Viridiplantae</taxon>
        <taxon>Chlorophyta</taxon>
        <taxon>core chlorophytes</taxon>
        <taxon>Ulvophyceae</taxon>
        <taxon>TCBD clade</taxon>
        <taxon>Bryopsidales</taxon>
        <taxon>Ostreobineae</taxon>
        <taxon>Ostreobiaceae</taxon>
        <taxon>Ostreobium</taxon>
    </lineage>
</organism>
<feature type="transmembrane region" description="Helical" evidence="1">
    <location>
        <begin position="376"/>
        <end position="398"/>
    </location>
</feature>
<keyword evidence="1" id="KW-0472">Membrane</keyword>
<evidence type="ECO:0000313" key="2">
    <source>
        <dbReference type="EMBL" id="CAD7696616.1"/>
    </source>
</evidence>
<feature type="transmembrane region" description="Helical" evidence="1">
    <location>
        <begin position="96"/>
        <end position="116"/>
    </location>
</feature>
<dbReference type="AlphaFoldDB" id="A0A8S1IZF8"/>
<keyword evidence="1" id="KW-0812">Transmembrane</keyword>
<dbReference type="Proteomes" id="UP000708148">
    <property type="component" value="Unassembled WGS sequence"/>
</dbReference>
<reference evidence="2" key="1">
    <citation type="submission" date="2020-12" db="EMBL/GenBank/DDBJ databases">
        <authorList>
            <person name="Iha C."/>
        </authorList>
    </citation>
    <scope>NUCLEOTIDE SEQUENCE</scope>
</reference>
<evidence type="ECO:0000313" key="3">
    <source>
        <dbReference type="Proteomes" id="UP000708148"/>
    </source>
</evidence>